<keyword evidence="5" id="KW-0472">Membrane</keyword>
<feature type="transmembrane region" description="Helical" evidence="5">
    <location>
        <begin position="229"/>
        <end position="248"/>
    </location>
</feature>
<organism evidence="6 7">
    <name type="scientific">Aspergillus cavernicola</name>
    <dbReference type="NCBI Taxonomy" id="176166"/>
    <lineage>
        <taxon>Eukaryota</taxon>
        <taxon>Fungi</taxon>
        <taxon>Dikarya</taxon>
        <taxon>Ascomycota</taxon>
        <taxon>Pezizomycotina</taxon>
        <taxon>Eurotiomycetes</taxon>
        <taxon>Eurotiomycetidae</taxon>
        <taxon>Eurotiales</taxon>
        <taxon>Aspergillaceae</taxon>
        <taxon>Aspergillus</taxon>
        <taxon>Aspergillus subgen. Nidulantes</taxon>
    </lineage>
</organism>
<comment type="caution">
    <text evidence="6">The sequence shown here is derived from an EMBL/GenBank/DDBJ whole genome shotgun (WGS) entry which is preliminary data.</text>
</comment>
<dbReference type="PANTHER" id="PTHR42877:SF5">
    <property type="entry name" value="L-ORNITHINE N(5)-MONOOXYGENASE-RELATED"/>
    <property type="match status" value="1"/>
</dbReference>
<evidence type="ECO:0000256" key="2">
    <source>
        <dbReference type="ARBA" id="ARBA00010139"/>
    </source>
</evidence>
<evidence type="ECO:0000256" key="1">
    <source>
        <dbReference type="ARBA" id="ARBA00001974"/>
    </source>
</evidence>
<evidence type="ECO:0000256" key="4">
    <source>
        <dbReference type="ARBA" id="ARBA00022827"/>
    </source>
</evidence>
<name>A0ABR4IT15_9EURO</name>
<accession>A0ABR4IT15</accession>
<dbReference type="EMBL" id="JBFXLS010000011">
    <property type="protein sequence ID" value="KAL2830915.1"/>
    <property type="molecule type" value="Genomic_DNA"/>
</dbReference>
<evidence type="ECO:0000313" key="7">
    <source>
        <dbReference type="Proteomes" id="UP001610335"/>
    </source>
</evidence>
<keyword evidence="5" id="KW-0812">Transmembrane</keyword>
<keyword evidence="3" id="KW-0285">Flavoprotein</keyword>
<gene>
    <name evidence="6" type="ORF">BDW59DRAFT_177602</name>
</gene>
<dbReference type="InterPro" id="IPR051209">
    <property type="entry name" value="FAD-bind_Monooxygenase_sf"/>
</dbReference>
<reference evidence="6 7" key="1">
    <citation type="submission" date="2024-07" db="EMBL/GenBank/DDBJ databases">
        <title>Section-level genome sequencing and comparative genomics of Aspergillus sections Usti and Cavernicolus.</title>
        <authorList>
            <consortium name="Lawrence Berkeley National Laboratory"/>
            <person name="Nybo J.L."/>
            <person name="Vesth T.C."/>
            <person name="Theobald S."/>
            <person name="Frisvad J.C."/>
            <person name="Larsen T.O."/>
            <person name="Kjaerboelling I."/>
            <person name="Rothschild-Mancinelli K."/>
            <person name="Lyhne E.K."/>
            <person name="Kogle M.E."/>
            <person name="Barry K."/>
            <person name="Clum A."/>
            <person name="Na H."/>
            <person name="Ledsgaard L."/>
            <person name="Lin J."/>
            <person name="Lipzen A."/>
            <person name="Kuo A."/>
            <person name="Riley R."/>
            <person name="Mondo S."/>
            <person name="LaButti K."/>
            <person name="Haridas S."/>
            <person name="Pangalinan J."/>
            <person name="Salamov A.A."/>
            <person name="Simmons B.A."/>
            <person name="Magnuson J.K."/>
            <person name="Chen J."/>
            <person name="Drula E."/>
            <person name="Henrissat B."/>
            <person name="Wiebenga A."/>
            <person name="Lubbers R.J."/>
            <person name="Gomes A.C."/>
            <person name="Makela M.R."/>
            <person name="Stajich J."/>
            <person name="Grigoriev I.V."/>
            <person name="Mortensen U.H."/>
            <person name="De vries R.P."/>
            <person name="Baker S.E."/>
            <person name="Andersen M.R."/>
        </authorList>
    </citation>
    <scope>NUCLEOTIDE SEQUENCE [LARGE SCALE GENOMIC DNA]</scope>
    <source>
        <strain evidence="6 7">CBS 600.67</strain>
    </source>
</reference>
<dbReference type="Proteomes" id="UP001610335">
    <property type="component" value="Unassembled WGS sequence"/>
</dbReference>
<evidence type="ECO:0000256" key="3">
    <source>
        <dbReference type="ARBA" id="ARBA00022630"/>
    </source>
</evidence>
<keyword evidence="5" id="KW-1133">Transmembrane helix</keyword>
<proteinExistence type="inferred from homology"/>
<dbReference type="PROSITE" id="PS51257">
    <property type="entry name" value="PROKAR_LIPOPROTEIN"/>
    <property type="match status" value="1"/>
</dbReference>
<dbReference type="SUPFAM" id="SSF51905">
    <property type="entry name" value="FAD/NAD(P)-binding domain"/>
    <property type="match status" value="2"/>
</dbReference>
<evidence type="ECO:0000256" key="5">
    <source>
        <dbReference type="SAM" id="Phobius"/>
    </source>
</evidence>
<comment type="cofactor">
    <cofactor evidence="1">
        <name>FAD</name>
        <dbReference type="ChEBI" id="CHEBI:57692"/>
    </cofactor>
</comment>
<dbReference type="Pfam" id="PF13450">
    <property type="entry name" value="NAD_binding_8"/>
    <property type="match status" value="1"/>
</dbReference>
<dbReference type="InterPro" id="IPR036188">
    <property type="entry name" value="FAD/NAD-bd_sf"/>
</dbReference>
<dbReference type="PANTHER" id="PTHR42877">
    <property type="entry name" value="L-ORNITHINE N(5)-MONOOXYGENASE-RELATED"/>
    <property type="match status" value="1"/>
</dbReference>
<protein>
    <recommendedName>
        <fullName evidence="8">Monooxygenase</fullName>
    </recommendedName>
</protein>
<evidence type="ECO:0000313" key="6">
    <source>
        <dbReference type="EMBL" id="KAL2830915.1"/>
    </source>
</evidence>
<comment type="similarity">
    <text evidence="2">Belongs to the FAD-binding monooxygenase family.</text>
</comment>
<sequence length="531" mass="60297">MSKAKYSQVVIIGAGFSGLTVACQLQDKLKELDYTIYERSTEIGGTWSANKYPGCAVDIPAALYSLSFAPHPGFSKLCPSQAEVLDYFHEVANRYRVPEHVMCQTEWAGAVWQESTQTWTVRLRDLVSGTVFSHECKILISAVGALVNPNSFDLPGVDSFRGEIVHTARWRDDLSLRDKDVVVVGNGASAAQLIPAVIRETKSITQFIRTPQYYVPNDNRDINAFWKAVFRWIPGLLVLFRFVIFIYLETAMAMIGLGEQGSRSRLVAAGESKSYMTGSAPEKYWPLLVPEYEIGCKRRVFDKAKYIPCLQDDKLYLTNDPIVRIRESSVVTRSGRSYAADTIVLATGFSLTHWNVEVRGRASRSREEHWNEFGYIEAYQSIGMNGFPNFFYVLGPNCGRAHTSTLFAIENYTHLILRVIRPILEGRASSVEVKRESEQRYNEQLHSAIEKTVFTDSCGSYFNDGQTGRNWFIYPWSSLQMWYATHWAGLDDWSYKSSSPPETCMRPEKSLLELCKCRINSSVRQGIYHDY</sequence>
<keyword evidence="7" id="KW-1185">Reference proteome</keyword>
<evidence type="ECO:0008006" key="8">
    <source>
        <dbReference type="Google" id="ProtNLM"/>
    </source>
</evidence>
<keyword evidence="4" id="KW-0274">FAD</keyword>
<dbReference type="Gene3D" id="3.50.50.60">
    <property type="entry name" value="FAD/NAD(P)-binding domain"/>
    <property type="match status" value="2"/>
</dbReference>